<dbReference type="PANTHER" id="PTHR38039:SF1">
    <property type="entry name" value="TOXIN YOEB"/>
    <property type="match status" value="1"/>
</dbReference>
<accession>A0A2A4T338</accession>
<dbReference type="NCBIfam" id="TIGR02116">
    <property type="entry name" value="toxin_Txe_YoeB"/>
    <property type="match status" value="1"/>
</dbReference>
<gene>
    <name evidence="7" type="ORF">COB67_07170</name>
</gene>
<dbReference type="GO" id="GO:0016787">
    <property type="term" value="F:hydrolase activity"/>
    <property type="evidence" value="ECO:0007669"/>
    <property type="project" value="UniProtKB-KW"/>
</dbReference>
<dbReference type="SUPFAM" id="SSF143011">
    <property type="entry name" value="RelE-like"/>
    <property type="match status" value="1"/>
</dbReference>
<protein>
    <recommendedName>
        <fullName evidence="6">Putative mRNA interferase YoeB</fullName>
    </recommendedName>
</protein>
<name>A0A2A4T338_9DELT</name>
<dbReference type="PANTHER" id="PTHR38039">
    <property type="entry name" value="TOXIN YOEB"/>
    <property type="match status" value="1"/>
</dbReference>
<evidence type="ECO:0000313" key="8">
    <source>
        <dbReference type="Proteomes" id="UP000218113"/>
    </source>
</evidence>
<sequence length="84" mass="10152">MKIAWTDDAWDDYLYWQVNDKKVLKRVNLLIKDIKREAFEGLGKPEPLKYELAGCWSRRITDEHRLVYEVNEAHVTIIACRFYY</sequence>
<dbReference type="InterPro" id="IPR009614">
    <property type="entry name" value="YoeB_toxin"/>
</dbReference>
<evidence type="ECO:0000256" key="6">
    <source>
        <dbReference type="ARBA" id="ARBA00030388"/>
    </source>
</evidence>
<evidence type="ECO:0000256" key="5">
    <source>
        <dbReference type="ARBA" id="ARBA00022801"/>
    </source>
</evidence>
<evidence type="ECO:0000313" key="7">
    <source>
        <dbReference type="EMBL" id="PCI28026.1"/>
    </source>
</evidence>
<dbReference type="AlphaFoldDB" id="A0A2A4T338"/>
<keyword evidence="3" id="KW-0540">Nuclease</keyword>
<dbReference type="GO" id="GO:0006401">
    <property type="term" value="P:RNA catabolic process"/>
    <property type="evidence" value="ECO:0007669"/>
    <property type="project" value="InterPro"/>
</dbReference>
<evidence type="ECO:0000256" key="2">
    <source>
        <dbReference type="ARBA" id="ARBA00022649"/>
    </source>
</evidence>
<organism evidence="7 8">
    <name type="scientific">SAR324 cluster bacterium</name>
    <dbReference type="NCBI Taxonomy" id="2024889"/>
    <lineage>
        <taxon>Bacteria</taxon>
        <taxon>Deltaproteobacteria</taxon>
        <taxon>SAR324 cluster</taxon>
    </lineage>
</organism>
<comment type="similarity">
    <text evidence="1">Belongs to the YoeB family.</text>
</comment>
<dbReference type="InterPro" id="IPR035093">
    <property type="entry name" value="RelE/ParE_toxin_dom_sf"/>
</dbReference>
<dbReference type="Gene3D" id="3.30.2310.20">
    <property type="entry name" value="RelE-like"/>
    <property type="match status" value="1"/>
</dbReference>
<evidence type="ECO:0000256" key="4">
    <source>
        <dbReference type="ARBA" id="ARBA00022759"/>
    </source>
</evidence>
<dbReference type="Pfam" id="PF06769">
    <property type="entry name" value="YoeB_toxin"/>
    <property type="match status" value="1"/>
</dbReference>
<keyword evidence="4" id="KW-0255">Endonuclease</keyword>
<dbReference type="EMBL" id="NVSR01000042">
    <property type="protein sequence ID" value="PCI28026.1"/>
    <property type="molecule type" value="Genomic_DNA"/>
</dbReference>
<keyword evidence="2" id="KW-1277">Toxin-antitoxin system</keyword>
<dbReference type="Proteomes" id="UP000218113">
    <property type="component" value="Unassembled WGS sequence"/>
</dbReference>
<comment type="caution">
    <text evidence="7">The sequence shown here is derived from an EMBL/GenBank/DDBJ whole genome shotgun (WGS) entry which is preliminary data.</text>
</comment>
<evidence type="ECO:0000256" key="3">
    <source>
        <dbReference type="ARBA" id="ARBA00022722"/>
    </source>
</evidence>
<dbReference type="GO" id="GO:0004519">
    <property type="term" value="F:endonuclease activity"/>
    <property type="evidence" value="ECO:0007669"/>
    <property type="project" value="UniProtKB-KW"/>
</dbReference>
<evidence type="ECO:0000256" key="1">
    <source>
        <dbReference type="ARBA" id="ARBA00008172"/>
    </source>
</evidence>
<reference evidence="8" key="1">
    <citation type="submission" date="2017-08" db="EMBL/GenBank/DDBJ databases">
        <title>A dynamic microbial community with high functional redundancy inhabits the cold, oxic subseafloor aquifer.</title>
        <authorList>
            <person name="Tully B.J."/>
            <person name="Wheat C.G."/>
            <person name="Glazer B.T."/>
            <person name="Huber J.A."/>
        </authorList>
    </citation>
    <scope>NUCLEOTIDE SEQUENCE [LARGE SCALE GENOMIC DNA]</scope>
</reference>
<proteinExistence type="inferred from homology"/>
<keyword evidence="5" id="KW-0378">Hydrolase</keyword>